<proteinExistence type="predicted"/>
<dbReference type="SUPFAM" id="SSF53474">
    <property type="entry name" value="alpha/beta-Hydrolases"/>
    <property type="match status" value="1"/>
</dbReference>
<evidence type="ECO:0000313" key="2">
    <source>
        <dbReference type="Proteomes" id="UP000319663"/>
    </source>
</evidence>
<dbReference type="Proteomes" id="UP000319663">
    <property type="component" value="Unassembled WGS sequence"/>
</dbReference>
<gene>
    <name evidence="1" type="ORF">MPDQ_005591</name>
</gene>
<dbReference type="InterPro" id="IPR029058">
    <property type="entry name" value="AB_hydrolase_fold"/>
</dbReference>
<protein>
    <recommendedName>
        <fullName evidence="3">AB hydrolase-1 domain-containing protein</fullName>
    </recommendedName>
</protein>
<evidence type="ECO:0000313" key="1">
    <source>
        <dbReference type="EMBL" id="TQB77105.1"/>
    </source>
</evidence>
<dbReference type="Gene3D" id="3.40.50.1820">
    <property type="entry name" value="alpha/beta hydrolase"/>
    <property type="match status" value="1"/>
</dbReference>
<reference evidence="1 2" key="1">
    <citation type="submission" date="2019-06" db="EMBL/GenBank/DDBJ databases">
        <title>Wine fermentation using esterase from Monascus purpureus.</title>
        <authorList>
            <person name="Geng C."/>
            <person name="Zhang Y."/>
        </authorList>
    </citation>
    <scope>NUCLEOTIDE SEQUENCE [LARGE SCALE GENOMIC DNA]</scope>
    <source>
        <strain evidence="1">HQ1</strain>
    </source>
</reference>
<dbReference type="EMBL" id="VIFY01000004">
    <property type="protein sequence ID" value="TQB77105.1"/>
    <property type="molecule type" value="Genomic_DNA"/>
</dbReference>
<accession>A0A507R842</accession>
<dbReference type="AlphaFoldDB" id="A0A507R842"/>
<name>A0A507R842_MONPU</name>
<keyword evidence="2" id="KW-1185">Reference proteome</keyword>
<organism evidence="1 2">
    <name type="scientific">Monascus purpureus</name>
    <name type="common">Red mold</name>
    <name type="synonym">Monascus anka</name>
    <dbReference type="NCBI Taxonomy" id="5098"/>
    <lineage>
        <taxon>Eukaryota</taxon>
        <taxon>Fungi</taxon>
        <taxon>Dikarya</taxon>
        <taxon>Ascomycota</taxon>
        <taxon>Pezizomycotina</taxon>
        <taxon>Eurotiomycetes</taxon>
        <taxon>Eurotiomycetidae</taxon>
        <taxon>Eurotiales</taxon>
        <taxon>Aspergillaceae</taxon>
        <taxon>Monascus</taxon>
    </lineage>
</organism>
<comment type="caution">
    <text evidence="1">The sequence shown here is derived from an EMBL/GenBank/DDBJ whole genome shotgun (WGS) entry which is preliminary data.</text>
</comment>
<dbReference type="STRING" id="5098.A0A507R842"/>
<evidence type="ECO:0008006" key="3">
    <source>
        <dbReference type="Google" id="ProtNLM"/>
    </source>
</evidence>
<sequence length="419" mass="47713">MPSDPNSPRSKALRLISNSRFHRTFTLPATPDHDELTITYADAGHDPEHPDDRDSTTILFMPGMFSSRYHGIPVHVVAEKLDVRVLVIDRPGMGNSTNTPLDQRVPVWLEIVPHLLAHLGIEHVALISHSAGPWVDPAHSHVTTMQLAQHLPSKAFNVWNQIPRFFLLKASPKLACSGAVMTKIHDTVTGDDIASKSQLEKNRQRMEEGYGVPRAVQVEVDNFVTQFLFKEDTEGANSEALQCLRKGREGMWGECEDYGVFVREFVEQERRAIDASDAGRERGEKTLKVRLYFAERDAMIGKKGQEYVEECWKVEDGEFQDVLDVRSCTVSGVEHDSLPMSVEVWEKIFLEARGDDIQETPIESPDRFVARLNFPAQMVWYEVLPDPLYKLSEILLGNDKHKVSFLRWTWQTANHLFKR</sequence>